<dbReference type="EMBL" id="JAEINI020000020">
    <property type="protein sequence ID" value="MCB5228332.1"/>
    <property type="molecule type" value="Genomic_DNA"/>
</dbReference>
<dbReference type="InterPro" id="IPR004843">
    <property type="entry name" value="Calcineurin-like_PHP"/>
</dbReference>
<evidence type="ECO:0000259" key="1">
    <source>
        <dbReference type="Pfam" id="PF00149"/>
    </source>
</evidence>
<feature type="domain" description="Calcineurin-like phosphoesterase" evidence="1">
    <location>
        <begin position="41"/>
        <end position="199"/>
    </location>
</feature>
<dbReference type="Pfam" id="PF00149">
    <property type="entry name" value="Metallophos"/>
    <property type="match status" value="1"/>
</dbReference>
<keyword evidence="3" id="KW-1185">Reference proteome</keyword>
<dbReference type="RefSeq" id="WP_226752388.1">
    <property type="nucleotide sequence ID" value="NZ_JAEINI020000020.1"/>
</dbReference>
<dbReference type="Proteomes" id="UP000633814">
    <property type="component" value="Unassembled WGS sequence"/>
</dbReference>
<organism evidence="2 3">
    <name type="scientific">Alishewanella maricola</name>
    <dbReference type="NCBI Taxonomy" id="2795740"/>
    <lineage>
        <taxon>Bacteria</taxon>
        <taxon>Pseudomonadati</taxon>
        <taxon>Pseudomonadota</taxon>
        <taxon>Gammaproteobacteria</taxon>
        <taxon>Alteromonadales</taxon>
        <taxon>Alteromonadaceae</taxon>
        <taxon>Alishewanella</taxon>
    </lineage>
</organism>
<dbReference type="SUPFAM" id="SSF56300">
    <property type="entry name" value="Metallo-dependent phosphatases"/>
    <property type="match status" value="1"/>
</dbReference>
<evidence type="ECO:0000313" key="2">
    <source>
        <dbReference type="EMBL" id="MCB5228332.1"/>
    </source>
</evidence>
<dbReference type="Gene3D" id="3.60.21.10">
    <property type="match status" value="2"/>
</dbReference>
<proteinExistence type="predicted"/>
<gene>
    <name evidence="2" type="ORF">JAO78_016120</name>
</gene>
<evidence type="ECO:0000313" key="3">
    <source>
        <dbReference type="Proteomes" id="UP000633814"/>
    </source>
</evidence>
<dbReference type="InterPro" id="IPR029052">
    <property type="entry name" value="Metallo-depent_PP-like"/>
</dbReference>
<protein>
    <submittedName>
        <fullName evidence="2">Metallophosphoesterase</fullName>
    </submittedName>
</protein>
<name>A0ABS8C7K7_9ALTE</name>
<reference evidence="2 3" key="1">
    <citation type="submission" date="2021-10" db="EMBL/GenBank/DDBJ databases">
        <title>Alishewanella koreense sp. nov. isolated from seawater of southwestern coast in South Korea and the proposal for the reclassification of Rheinheimera perlucida and Rheinheimera tuosuensis as Arsukibacterium perlucida and Arsukibacterium tuosuensis.</title>
        <authorList>
            <person name="Kim K.H."/>
            <person name="Ruan W."/>
            <person name="Kim K.R."/>
            <person name="Baek J.H."/>
            <person name="Jeon C.O."/>
        </authorList>
    </citation>
    <scope>NUCLEOTIDE SEQUENCE [LARGE SCALE GENOMIC DNA]</scope>
    <source>
        <strain evidence="2 3">16-MA</strain>
    </source>
</reference>
<accession>A0ABS8C7K7</accession>
<sequence>MLSIRSYLSAILLVLFISACQPKHQHKHTVSATPAQHPVQIAFLPDVHFHDIYADFSEADFPGPVNSASGHQATIRTMATQLRSTRLFNENYFALLAALDDLAERNVKLVVLPGDFSDDGQPAHVQGLSKILRQYQQEYGMQFFLTNGNHDPVKPFSRPAGKPDYLNANGQPHAVFSPGSPACPLNAPAQTDITCTEQVKELGYEGLLQQLSDFGFYPTSDYLYWETPYSHYDTTNYQFSEALTQANFTKRQYEICLQGTGGTYKESHYSHCQQVPDSSYLVEPVPGLWLLAVDANVYQIDPQQAEGTSGHQAFLGSGNAGYNAMLSHKRHVIKWMQQIAERAAKEGKTLITFSHYPMTDYYQGQANAMAELFGSTRMQLNRSPANETARKLAATGVNIHIGGHMHLNNTGTVYLDDGRYLVNIQAPSIAAYVPAYKLLTLYPQHIEAETIVLTKVPRFNELFAHYQQEHLALTAAGAENTWDPAILQSTNYRDFTNGHLSELTRQRFLPADWPEQLRQVLLQVDGMALFTLAQLTEDIPLTALTNFAALRATANWQHAEQQASNLITEAGFTPQALASWQGKDLVTDFYRLRNAGQLALADISAERLLQYKWLTRQLQPHQPKQEANKMLSQPNQSLSMSVRKQFGALFSIMHAFQHGDPNQHFLIDKATGKLTDLATVVRE</sequence>
<dbReference type="PROSITE" id="PS51257">
    <property type="entry name" value="PROKAR_LIPOPROTEIN"/>
    <property type="match status" value="1"/>
</dbReference>
<comment type="caution">
    <text evidence="2">The sequence shown here is derived from an EMBL/GenBank/DDBJ whole genome shotgun (WGS) entry which is preliminary data.</text>
</comment>